<reference evidence="2 3" key="1">
    <citation type="submission" date="2016-11" db="EMBL/GenBank/DDBJ databases">
        <authorList>
            <person name="Jaros S."/>
            <person name="Januszkiewicz K."/>
            <person name="Wedrychowicz H."/>
        </authorList>
    </citation>
    <scope>NUCLEOTIDE SEQUENCE [LARGE SCALE GENOMIC DNA]</scope>
</reference>
<feature type="compositionally biased region" description="Polar residues" evidence="1">
    <location>
        <begin position="1"/>
        <end position="28"/>
    </location>
</feature>
<accession>A0A2X0M711</accession>
<proteinExistence type="predicted"/>
<keyword evidence="3" id="KW-1185">Reference proteome</keyword>
<dbReference type="EMBL" id="FQNC01000045">
    <property type="protein sequence ID" value="SGY60099.1"/>
    <property type="molecule type" value="Genomic_DNA"/>
</dbReference>
<feature type="region of interest" description="Disordered" evidence="1">
    <location>
        <begin position="1"/>
        <end position="30"/>
    </location>
</feature>
<protein>
    <submittedName>
        <fullName evidence="2">BQ5605_C007g04380 protein</fullName>
    </submittedName>
</protein>
<evidence type="ECO:0000256" key="1">
    <source>
        <dbReference type="SAM" id="MobiDB-lite"/>
    </source>
</evidence>
<sequence length="577" mass="64380">MNSQGQADPVSESSPNLYTKPSNTSTDPVSDLRHVLKAIEAKRQRLASALDPSESVSEELLDALLQVVDVRCDARSELPLRDFTTLVEHLRKSPDLVRAVSSLAALGPEYDPASDVAAWCAVRERRSTPPAISNVYLRSYPATFQDHLAWSHRFEQLFPASALEEVSFRARLATLDPELIIRRFYGEWTTRDPLIRAEEDYELIRKLELNTRHGQFMRSIGGWPVEQQEIYCLNLSPTSVEPSLAEKLTGGYETLIVAALGSEGFNSASGGNKTRWTPNKRLLQDRDRITAVLRSRGPTEATGATDERHTAVSATASSFYPALRIESSHEVTAHEVTAHGFTAPRSMHGPPEPDSPPLPRTAVLPRPFDKPIVGHFTDFQHYFDSNISPSGYPQDSRVGRKYLEEMVLAARTAPVNSYHEPVAVNVLESSLLQQVMSSTGESDFPNGSGNRLYLKDTQGYKSWSQRAFINLRADKVWDVVNQSIDSLVADYRSTLVIAHATALTSVQVADKVAEYRERAIRRNDLACKYISNSISEEQMSHLIHLTSAYEMWDTLRGLHSHGRPSRTMDLLNTLAQP</sequence>
<name>A0A2X0M711_9BASI</name>
<gene>
    <name evidence="2" type="primary">BQ5605_C007g04380</name>
    <name evidence="2" type="ORF">BQ5605_C007G04380</name>
</gene>
<organism evidence="2 3">
    <name type="scientific">Microbotryum silenes-dioicae</name>
    <dbReference type="NCBI Taxonomy" id="796604"/>
    <lineage>
        <taxon>Eukaryota</taxon>
        <taxon>Fungi</taxon>
        <taxon>Dikarya</taxon>
        <taxon>Basidiomycota</taxon>
        <taxon>Pucciniomycotina</taxon>
        <taxon>Microbotryomycetes</taxon>
        <taxon>Microbotryales</taxon>
        <taxon>Microbotryaceae</taxon>
        <taxon>Microbotryum</taxon>
    </lineage>
</organism>
<evidence type="ECO:0000313" key="3">
    <source>
        <dbReference type="Proteomes" id="UP000249464"/>
    </source>
</evidence>
<dbReference type="AlphaFoldDB" id="A0A2X0M711"/>
<evidence type="ECO:0000313" key="2">
    <source>
        <dbReference type="EMBL" id="SGY60099.1"/>
    </source>
</evidence>
<dbReference type="Proteomes" id="UP000249464">
    <property type="component" value="Unassembled WGS sequence"/>
</dbReference>